<keyword evidence="9" id="KW-1185">Reference proteome</keyword>
<evidence type="ECO:0000256" key="5">
    <source>
        <dbReference type="SAM" id="MobiDB-lite"/>
    </source>
</evidence>
<sequence length="203" mass="23148">MKIIDDEEKNAHWNHLLKEGAKGCLVGLGISAFLVAGVKKRYPQLYARMNMSVKAAMWVMPTIMVGAFYTDDGSVQFDEDMYQGEYKAKLRREKGEAWARLSTPDKIFTVVNGNKYKIILGAWAGSMWGSWHLVNRDRYMTTAQKAVQARVFAQAITVALLMGTLLLSMHERKLEASQPPPVPEWKRFLEEQQLQQPQQPKSQ</sequence>
<keyword evidence="3 6" id="KW-1133">Transmembrane helix</keyword>
<evidence type="ECO:0000256" key="3">
    <source>
        <dbReference type="ARBA" id="ARBA00022989"/>
    </source>
</evidence>
<keyword evidence="4 6" id="KW-0472">Membrane</keyword>
<name>A0A4V1J2K1_9ASCO</name>
<reference evidence="9" key="1">
    <citation type="journal article" date="2018" name="Nat. Microbiol.">
        <title>Leveraging single-cell genomics to expand the fungal tree of life.</title>
        <authorList>
            <person name="Ahrendt S.R."/>
            <person name="Quandt C.A."/>
            <person name="Ciobanu D."/>
            <person name="Clum A."/>
            <person name="Salamov A."/>
            <person name="Andreopoulos B."/>
            <person name="Cheng J.F."/>
            <person name="Woyke T."/>
            <person name="Pelin A."/>
            <person name="Henrissat B."/>
            <person name="Reynolds N.K."/>
            <person name="Benny G.L."/>
            <person name="Smith M.E."/>
            <person name="James T.Y."/>
            <person name="Grigoriev I.V."/>
        </authorList>
    </citation>
    <scope>NUCLEOTIDE SEQUENCE [LARGE SCALE GENOMIC DNA]</scope>
    <source>
        <strain evidence="9">Baker2002</strain>
    </source>
</reference>
<comment type="subcellular location">
    <subcellularLocation>
        <location evidence="1">Mitochondrion</location>
    </subcellularLocation>
</comment>
<dbReference type="OrthoDB" id="1915122at2759"/>
<dbReference type="Proteomes" id="UP000268321">
    <property type="component" value="Unassembled WGS sequence"/>
</dbReference>
<dbReference type="AlphaFoldDB" id="A0A4V1J2K1"/>
<evidence type="ECO:0000313" key="8">
    <source>
        <dbReference type="EMBL" id="RKP28839.1"/>
    </source>
</evidence>
<dbReference type="GO" id="GO:0005739">
    <property type="term" value="C:mitochondrion"/>
    <property type="evidence" value="ECO:0007669"/>
    <property type="project" value="UniProtKB-SubCell"/>
</dbReference>
<feature type="domain" description="HIG1" evidence="7">
    <location>
        <begin position="88"/>
        <end position="179"/>
    </location>
</feature>
<dbReference type="Pfam" id="PF04588">
    <property type="entry name" value="HIG_1_N"/>
    <property type="match status" value="1"/>
</dbReference>
<evidence type="ECO:0000256" key="6">
    <source>
        <dbReference type="SAM" id="Phobius"/>
    </source>
</evidence>
<feature type="transmembrane region" description="Helical" evidence="6">
    <location>
        <begin position="147"/>
        <end position="167"/>
    </location>
</feature>
<dbReference type="InterPro" id="IPR007667">
    <property type="entry name" value="Hypoxia_induced_domain"/>
</dbReference>
<evidence type="ECO:0000313" key="9">
    <source>
        <dbReference type="Proteomes" id="UP000268321"/>
    </source>
</evidence>
<feature type="transmembrane region" description="Helical" evidence="6">
    <location>
        <begin position="20"/>
        <end position="39"/>
    </location>
</feature>
<feature type="region of interest" description="Disordered" evidence="5">
    <location>
        <begin position="177"/>
        <end position="203"/>
    </location>
</feature>
<proteinExistence type="predicted"/>
<accession>A0A4V1J2K1</accession>
<dbReference type="InterPro" id="IPR040153">
    <property type="entry name" value="Rcf2"/>
</dbReference>
<feature type="compositionally biased region" description="Low complexity" evidence="5">
    <location>
        <begin position="191"/>
        <end position="203"/>
    </location>
</feature>
<evidence type="ECO:0000259" key="7">
    <source>
        <dbReference type="PROSITE" id="PS51503"/>
    </source>
</evidence>
<evidence type="ECO:0000256" key="1">
    <source>
        <dbReference type="ARBA" id="ARBA00004173"/>
    </source>
</evidence>
<gene>
    <name evidence="8" type="ORF">METBISCDRAFT_20080</name>
</gene>
<dbReference type="GO" id="GO:0033617">
    <property type="term" value="P:mitochondrial respiratory chain complex IV assembly"/>
    <property type="evidence" value="ECO:0007669"/>
    <property type="project" value="TreeGrafter"/>
</dbReference>
<organism evidence="8 9">
    <name type="scientific">Metschnikowia bicuspidata</name>
    <dbReference type="NCBI Taxonomy" id="27322"/>
    <lineage>
        <taxon>Eukaryota</taxon>
        <taxon>Fungi</taxon>
        <taxon>Dikarya</taxon>
        <taxon>Ascomycota</taxon>
        <taxon>Saccharomycotina</taxon>
        <taxon>Pichiomycetes</taxon>
        <taxon>Metschnikowiaceae</taxon>
        <taxon>Metschnikowia</taxon>
    </lineage>
</organism>
<feature type="transmembrane region" description="Helical" evidence="6">
    <location>
        <begin position="51"/>
        <end position="69"/>
    </location>
</feature>
<evidence type="ECO:0000256" key="4">
    <source>
        <dbReference type="ARBA" id="ARBA00023136"/>
    </source>
</evidence>
<dbReference type="PANTHER" id="PTHR28018:SF3">
    <property type="entry name" value="RESPIRATORY SUPERCOMPLEX FACTOR 2, MITOCHONDRIAL"/>
    <property type="match status" value="1"/>
</dbReference>
<evidence type="ECO:0000256" key="2">
    <source>
        <dbReference type="ARBA" id="ARBA00022692"/>
    </source>
</evidence>
<protein>
    <recommendedName>
        <fullName evidence="7">HIG1 domain-containing protein</fullName>
    </recommendedName>
</protein>
<keyword evidence="2 6" id="KW-0812">Transmembrane</keyword>
<dbReference type="PROSITE" id="PS51503">
    <property type="entry name" value="HIG1"/>
    <property type="match status" value="1"/>
</dbReference>
<dbReference type="PANTHER" id="PTHR28018">
    <property type="entry name" value="RESPIRATORY SUPERCOMPLEX FACTOR 2, MITOCHONDRIAL"/>
    <property type="match status" value="1"/>
</dbReference>
<dbReference type="EMBL" id="ML004563">
    <property type="protein sequence ID" value="RKP28839.1"/>
    <property type="molecule type" value="Genomic_DNA"/>
</dbReference>